<feature type="compositionally biased region" description="Acidic residues" evidence="1">
    <location>
        <begin position="94"/>
        <end position="110"/>
    </location>
</feature>
<protein>
    <recommendedName>
        <fullName evidence="2">Myb-like DNA-binding domain-containing protein</fullName>
    </recommendedName>
</protein>
<evidence type="ECO:0000259" key="2">
    <source>
        <dbReference type="Pfam" id="PF22980"/>
    </source>
</evidence>
<gene>
    <name evidence="3" type="ORF">TWF718_004256</name>
</gene>
<dbReference type="AlphaFoldDB" id="A0AAN8RKU6"/>
<evidence type="ECO:0000256" key="1">
    <source>
        <dbReference type="SAM" id="MobiDB-lite"/>
    </source>
</evidence>
<dbReference type="InterPro" id="IPR054505">
    <property type="entry name" value="Myb_DNA-bind_8"/>
</dbReference>
<keyword evidence="4" id="KW-1185">Reference proteome</keyword>
<organism evidence="3 4">
    <name type="scientific">Orbilia javanica</name>
    <dbReference type="NCBI Taxonomy" id="47235"/>
    <lineage>
        <taxon>Eukaryota</taxon>
        <taxon>Fungi</taxon>
        <taxon>Dikarya</taxon>
        <taxon>Ascomycota</taxon>
        <taxon>Pezizomycotina</taxon>
        <taxon>Orbiliomycetes</taxon>
        <taxon>Orbiliales</taxon>
        <taxon>Orbiliaceae</taxon>
        <taxon>Orbilia</taxon>
    </lineage>
</organism>
<feature type="domain" description="Myb-like DNA-binding" evidence="2">
    <location>
        <begin position="43"/>
        <end position="74"/>
    </location>
</feature>
<dbReference type="Pfam" id="PF22980">
    <property type="entry name" value="Myb_DNA-bind_8"/>
    <property type="match status" value="1"/>
</dbReference>
<feature type="compositionally biased region" description="Basic and acidic residues" evidence="1">
    <location>
        <begin position="150"/>
        <end position="164"/>
    </location>
</feature>
<reference evidence="3 4" key="1">
    <citation type="submission" date="2019-10" db="EMBL/GenBank/DDBJ databases">
        <authorList>
            <person name="Palmer J.M."/>
        </authorList>
    </citation>
    <scope>NUCLEOTIDE SEQUENCE [LARGE SCALE GENOMIC DNA]</scope>
    <source>
        <strain evidence="3 4">TWF718</strain>
    </source>
</reference>
<comment type="caution">
    <text evidence="3">The sequence shown here is derived from an EMBL/GenBank/DDBJ whole genome shotgun (WGS) entry which is preliminary data.</text>
</comment>
<name>A0AAN8RKU6_9PEZI</name>
<dbReference type="Proteomes" id="UP001313282">
    <property type="component" value="Unassembled WGS sequence"/>
</dbReference>
<accession>A0AAN8RKU6</accession>
<evidence type="ECO:0000313" key="3">
    <source>
        <dbReference type="EMBL" id="KAK6351083.1"/>
    </source>
</evidence>
<evidence type="ECO:0000313" key="4">
    <source>
        <dbReference type="Proteomes" id="UP001313282"/>
    </source>
</evidence>
<proteinExistence type="predicted"/>
<sequence>MAPSTSADDQFLFLVSCIKNSNNGKVNSRPLKNIRRYLLTRISKPDFALVAKERGIVSRGAAAKRFSRLMAAHGISLSNGQTSPKKGPKSPPMTDEDEERSEGPQDDLDVEEIKVEELANTSKKRKRESQQQTLRKRVKRETKSPPNLEENGRNTKIEETVEDE</sequence>
<dbReference type="EMBL" id="JAVHNR010000002">
    <property type="protein sequence ID" value="KAK6351083.1"/>
    <property type="molecule type" value="Genomic_DNA"/>
</dbReference>
<feature type="region of interest" description="Disordered" evidence="1">
    <location>
        <begin position="74"/>
        <end position="164"/>
    </location>
</feature>